<dbReference type="KEGG" id="mgo:AFA91_06195"/>
<dbReference type="STRING" id="134601.AFA91_06195"/>
<dbReference type="PANTHER" id="PTHR42815:SF2">
    <property type="entry name" value="FAD-BINDING, PUTATIVE (AFU_ORTHOLOGUE AFUA_6G07600)-RELATED"/>
    <property type="match status" value="1"/>
</dbReference>
<organism evidence="2 3">
    <name type="scientific">Mycolicibacterium goodii</name>
    <name type="common">Mycobacterium goodii</name>
    <dbReference type="NCBI Taxonomy" id="134601"/>
    <lineage>
        <taxon>Bacteria</taxon>
        <taxon>Bacillati</taxon>
        <taxon>Actinomycetota</taxon>
        <taxon>Actinomycetes</taxon>
        <taxon>Mycobacteriales</taxon>
        <taxon>Mycobacteriaceae</taxon>
        <taxon>Mycolicibacterium</taxon>
    </lineage>
</organism>
<dbReference type="Gene3D" id="2.30.110.10">
    <property type="entry name" value="Electron Transport, Fmn-binding Protein, Chain A"/>
    <property type="match status" value="1"/>
</dbReference>
<dbReference type="AlphaFoldDB" id="A0A0K0X272"/>
<dbReference type="Pfam" id="PF01243">
    <property type="entry name" value="PNPOx_N"/>
    <property type="match status" value="1"/>
</dbReference>
<sequence>MGMLYHHLIFGPQTLARQHASGSIVAYGGDLDSADQGPQALGGREIQLVVNCFQFHMATLSPTGWPYIQYRSGPRGFLHHVGERTIGFADHQGNQQYVTVGNIEANGKVALFVADMPVRARLKLFGTARIVEADEDPDLLQRLRSLPNGLQVGARCERSILIDVEAYDWNCRRSLVPQYTEEQVRARMQPYLDEITALRAEVDRLRADR</sequence>
<proteinExistence type="predicted"/>
<dbReference type="PANTHER" id="PTHR42815">
    <property type="entry name" value="FAD-BINDING, PUTATIVE (AFU_ORTHOLOGUE AFUA_6G07600)-RELATED"/>
    <property type="match status" value="1"/>
</dbReference>
<dbReference type="InterPro" id="IPR012349">
    <property type="entry name" value="Split_barrel_FMN-bd"/>
</dbReference>
<accession>A0A0K0X272</accession>
<evidence type="ECO:0000313" key="3">
    <source>
        <dbReference type="Proteomes" id="UP000062255"/>
    </source>
</evidence>
<name>A0A0K0X272_MYCGD</name>
<dbReference type="EMBL" id="CP012150">
    <property type="protein sequence ID" value="AKS31535.1"/>
    <property type="molecule type" value="Genomic_DNA"/>
</dbReference>
<dbReference type="PATRIC" id="fig|134601.6.peg.1286"/>
<feature type="domain" description="Pyridoxamine 5'-phosphate oxidase N-terminal" evidence="1">
    <location>
        <begin position="55"/>
        <end position="140"/>
    </location>
</feature>
<dbReference type="OrthoDB" id="9786134at2"/>
<reference evidence="2 3" key="1">
    <citation type="submission" date="2015-07" db="EMBL/GenBank/DDBJ databases">
        <title>Complete genome sequence of Mycobacterium goodii X7B, a facultative thermophilic biodesulfurizing bacterium.</title>
        <authorList>
            <person name="Yu B."/>
            <person name="Li F."/>
            <person name="Xu P."/>
        </authorList>
    </citation>
    <scope>NUCLEOTIDE SEQUENCE [LARGE SCALE GENOMIC DNA]</scope>
    <source>
        <strain evidence="2 3">X7B</strain>
    </source>
</reference>
<evidence type="ECO:0000313" key="2">
    <source>
        <dbReference type="EMBL" id="AKS31535.1"/>
    </source>
</evidence>
<dbReference type="RefSeq" id="WP_049743946.1">
    <property type="nucleotide sequence ID" value="NZ_CP012150.1"/>
</dbReference>
<dbReference type="Proteomes" id="UP000062255">
    <property type="component" value="Chromosome"/>
</dbReference>
<gene>
    <name evidence="2" type="ORF">AFA91_06195</name>
</gene>
<dbReference type="InterPro" id="IPR011576">
    <property type="entry name" value="Pyridox_Oxase_N"/>
</dbReference>
<evidence type="ECO:0000259" key="1">
    <source>
        <dbReference type="Pfam" id="PF01243"/>
    </source>
</evidence>
<dbReference type="SUPFAM" id="SSF50475">
    <property type="entry name" value="FMN-binding split barrel"/>
    <property type="match status" value="1"/>
</dbReference>
<protein>
    <submittedName>
        <fullName evidence="2">Pyridoxamine 5-phosphate oxidase</fullName>
    </submittedName>
</protein>